<accession>H3NQS9</accession>
<dbReference type="Pfam" id="PF00462">
    <property type="entry name" value="Glutaredoxin"/>
    <property type="match status" value="1"/>
</dbReference>
<evidence type="ECO:0000313" key="2">
    <source>
        <dbReference type="EMBL" id="EHR32076.1"/>
    </source>
</evidence>
<dbReference type="CDD" id="cd02976">
    <property type="entry name" value="NrdH"/>
    <property type="match status" value="1"/>
</dbReference>
<evidence type="ECO:0000313" key="3">
    <source>
        <dbReference type="Proteomes" id="UP000004191"/>
    </source>
</evidence>
<sequence length="75" mass="8906">MEKQIKLYSNTGCSKCAMLKKWMAMKQIPYEELNISENEEARQNLLAKGYRQLPQIEIDGEIIEFEEYNDILKYV</sequence>
<gene>
    <name evidence="2" type="ORF">HMPREF9709_01690</name>
</gene>
<dbReference type="RefSeq" id="WP_005399205.1">
    <property type="nucleotide sequence ID" value="NZ_JH601088.1"/>
</dbReference>
<comment type="caution">
    <text evidence="2">The sequence shown here is derived from an EMBL/GenBank/DDBJ whole genome shotgun (WGS) entry which is preliminary data.</text>
</comment>
<proteinExistence type="predicted"/>
<dbReference type="eggNOG" id="ENOG502ZJ0P">
    <property type="taxonomic scope" value="Bacteria"/>
</dbReference>
<name>H3NQS9_9FIRM</name>
<evidence type="ECO:0000259" key="1">
    <source>
        <dbReference type="PROSITE" id="PS50404"/>
    </source>
</evidence>
<dbReference type="PROSITE" id="PS50404">
    <property type="entry name" value="GST_NTER"/>
    <property type="match status" value="1"/>
</dbReference>
<dbReference type="InterPro" id="IPR036249">
    <property type="entry name" value="Thioredoxin-like_sf"/>
</dbReference>
<protein>
    <recommendedName>
        <fullName evidence="1">GST N-terminal domain-containing protein</fullName>
    </recommendedName>
</protein>
<dbReference type="InterPro" id="IPR004045">
    <property type="entry name" value="Glutathione_S-Trfase_N"/>
</dbReference>
<organism evidence="2 3">
    <name type="scientific">Helcococcus kunzii ATCC 51366</name>
    <dbReference type="NCBI Taxonomy" id="883114"/>
    <lineage>
        <taxon>Bacteria</taxon>
        <taxon>Bacillati</taxon>
        <taxon>Bacillota</taxon>
        <taxon>Tissierellia</taxon>
        <taxon>Tissierellales</taxon>
        <taxon>Peptoniphilaceae</taxon>
        <taxon>Helcococcus</taxon>
    </lineage>
</organism>
<feature type="domain" description="GST N-terminal" evidence="1">
    <location>
        <begin position="3"/>
        <end position="75"/>
    </location>
</feature>
<dbReference type="AlphaFoldDB" id="H3NQS9"/>
<dbReference type="OrthoDB" id="9795531at2"/>
<dbReference type="HOGENOM" id="CLU_026126_9_3_9"/>
<dbReference type="Proteomes" id="UP000004191">
    <property type="component" value="Unassembled WGS sequence"/>
</dbReference>
<reference evidence="2 3" key="1">
    <citation type="submission" date="2012-01" db="EMBL/GenBank/DDBJ databases">
        <title>The Genome Sequence of Helcococcus kunzii ATCC 51366.</title>
        <authorList>
            <consortium name="The Broad Institute Genome Sequencing Platform"/>
            <person name="Earl A."/>
            <person name="Ward D."/>
            <person name="Feldgarden M."/>
            <person name="Gevers D."/>
            <person name="Huys G."/>
            <person name="Young S.K."/>
            <person name="Zeng Q."/>
            <person name="Gargeya S."/>
            <person name="Fitzgerald M."/>
            <person name="Haas B."/>
            <person name="Abouelleil A."/>
            <person name="Alvarado L."/>
            <person name="Arachchi H.M."/>
            <person name="Berlin A."/>
            <person name="Chapman S.B."/>
            <person name="Gearin G."/>
            <person name="Goldberg J."/>
            <person name="Griggs A."/>
            <person name="Gujja S."/>
            <person name="Hansen M."/>
            <person name="Heiman D."/>
            <person name="Howarth C."/>
            <person name="Larimer J."/>
            <person name="Lui A."/>
            <person name="MacDonald P.J.P."/>
            <person name="McCowen C."/>
            <person name="Montmayeur A."/>
            <person name="Murphy C."/>
            <person name="Neiman D."/>
            <person name="Pearson M."/>
            <person name="Priest M."/>
            <person name="Roberts A."/>
            <person name="Saif S."/>
            <person name="Shea T."/>
            <person name="Sisk P."/>
            <person name="Stolte C."/>
            <person name="Sykes S."/>
            <person name="Wortman J."/>
            <person name="Nusbaum C."/>
            <person name="Birren B."/>
        </authorList>
    </citation>
    <scope>NUCLEOTIDE SEQUENCE [LARGE SCALE GENOMIC DNA]</scope>
    <source>
        <strain evidence="2 3">ATCC 51366</strain>
    </source>
</reference>
<dbReference type="GeneID" id="96999626"/>
<dbReference type="STRING" id="883114.HMPREF9709_01690"/>
<dbReference type="Gene3D" id="3.40.30.10">
    <property type="entry name" value="Glutaredoxin"/>
    <property type="match status" value="1"/>
</dbReference>
<dbReference type="InterPro" id="IPR002109">
    <property type="entry name" value="Glutaredoxin"/>
</dbReference>
<dbReference type="EMBL" id="AGEI01000031">
    <property type="protein sequence ID" value="EHR32076.1"/>
    <property type="molecule type" value="Genomic_DNA"/>
</dbReference>
<keyword evidence="3" id="KW-1185">Reference proteome</keyword>
<dbReference type="SUPFAM" id="SSF52833">
    <property type="entry name" value="Thioredoxin-like"/>
    <property type="match status" value="1"/>
</dbReference>
<dbReference type="PROSITE" id="PS51354">
    <property type="entry name" value="GLUTAREDOXIN_2"/>
    <property type="match status" value="1"/>
</dbReference>